<evidence type="ECO:0000256" key="1">
    <source>
        <dbReference type="ARBA" id="ARBA00023125"/>
    </source>
</evidence>
<accession>A0ABS6B726</accession>
<comment type="caution">
    <text evidence="5">The sequence shown here is derived from an EMBL/GenBank/DDBJ whole genome shotgun (WGS) entry which is preliminary data.</text>
</comment>
<dbReference type="PROSITE" id="PS50977">
    <property type="entry name" value="HTH_TETR_2"/>
    <property type="match status" value="1"/>
</dbReference>
<dbReference type="Pfam" id="PF00440">
    <property type="entry name" value="TetR_N"/>
    <property type="match status" value="1"/>
</dbReference>
<feature type="compositionally biased region" description="Low complexity" evidence="3">
    <location>
        <begin position="30"/>
        <end position="48"/>
    </location>
</feature>
<feature type="region of interest" description="Disordered" evidence="3">
    <location>
        <begin position="1"/>
        <end position="62"/>
    </location>
</feature>
<dbReference type="InterPro" id="IPR001647">
    <property type="entry name" value="HTH_TetR"/>
</dbReference>
<dbReference type="Gene3D" id="1.10.357.10">
    <property type="entry name" value="Tetracycline Repressor, domain 2"/>
    <property type="match status" value="1"/>
</dbReference>
<evidence type="ECO:0000259" key="4">
    <source>
        <dbReference type="PROSITE" id="PS50977"/>
    </source>
</evidence>
<feature type="domain" description="HTH tetR-type" evidence="4">
    <location>
        <begin position="59"/>
        <end position="119"/>
    </location>
</feature>
<dbReference type="InterPro" id="IPR009057">
    <property type="entry name" value="Homeodomain-like_sf"/>
</dbReference>
<gene>
    <name evidence="5" type="ORF">KO481_31625</name>
</gene>
<feature type="DNA-binding region" description="H-T-H motif" evidence="2">
    <location>
        <begin position="82"/>
        <end position="101"/>
    </location>
</feature>
<organism evidence="5 6">
    <name type="scientific">Nocardia albiluteola</name>
    <dbReference type="NCBI Taxonomy" id="2842303"/>
    <lineage>
        <taxon>Bacteria</taxon>
        <taxon>Bacillati</taxon>
        <taxon>Actinomycetota</taxon>
        <taxon>Actinomycetes</taxon>
        <taxon>Mycobacteriales</taxon>
        <taxon>Nocardiaceae</taxon>
        <taxon>Nocardia</taxon>
    </lineage>
</organism>
<evidence type="ECO:0000313" key="5">
    <source>
        <dbReference type="EMBL" id="MBU3066054.1"/>
    </source>
</evidence>
<evidence type="ECO:0000313" key="6">
    <source>
        <dbReference type="Proteomes" id="UP000733379"/>
    </source>
</evidence>
<keyword evidence="1 2" id="KW-0238">DNA-binding</keyword>
<dbReference type="SUPFAM" id="SSF46689">
    <property type="entry name" value="Homeodomain-like"/>
    <property type="match status" value="1"/>
</dbReference>
<name>A0ABS6B726_9NOCA</name>
<sequence>MTPDPEIRPPLRSGEPGPPEHRPFPPSAPPLRSSAPLSPGPARAPAVQPRRRAAHLGPERRRPQVLDTALRIAVEHGIAAVTIAAVSERMSVTRPVVYACYADRVELIDALIRREEEYLMAGILDVLPRRRVEADEEVFVGGFRVLLETIAARPDTWKLLSGNPDPAVAGSFGRGRRLALERCTRRLLPTLHAWGTDEPERKLPVLVELWVSAGEGAVRTLLSGQGEWTPHELGAFVGAAVYRALRSA</sequence>
<protein>
    <submittedName>
        <fullName evidence="5">TetR/AcrR family transcriptional regulator</fullName>
    </submittedName>
</protein>
<evidence type="ECO:0000256" key="3">
    <source>
        <dbReference type="SAM" id="MobiDB-lite"/>
    </source>
</evidence>
<dbReference type="EMBL" id="JAHKNI010000013">
    <property type="protein sequence ID" value="MBU3066054.1"/>
    <property type="molecule type" value="Genomic_DNA"/>
</dbReference>
<proteinExistence type="predicted"/>
<dbReference type="Proteomes" id="UP000733379">
    <property type="component" value="Unassembled WGS sequence"/>
</dbReference>
<keyword evidence="6" id="KW-1185">Reference proteome</keyword>
<reference evidence="5 6" key="1">
    <citation type="submission" date="2021-06" db="EMBL/GenBank/DDBJ databases">
        <title>Actinomycetes sequencing.</title>
        <authorList>
            <person name="Shan Q."/>
        </authorList>
    </citation>
    <scope>NUCLEOTIDE SEQUENCE [LARGE SCALE GENOMIC DNA]</scope>
    <source>
        <strain evidence="5 6">NEAU-G5</strain>
    </source>
</reference>
<evidence type="ECO:0000256" key="2">
    <source>
        <dbReference type="PROSITE-ProRule" id="PRU00335"/>
    </source>
</evidence>